<proteinExistence type="predicted"/>
<dbReference type="AlphaFoldDB" id="A0A8J4PXU5"/>
<dbReference type="PANTHER" id="PTHR23077">
    <property type="entry name" value="AAA-FAMILY ATPASE"/>
    <property type="match status" value="1"/>
</dbReference>
<feature type="domain" description="AAA+ ATPase" evidence="1">
    <location>
        <begin position="331"/>
        <end position="473"/>
    </location>
</feature>
<dbReference type="CDD" id="cd19481">
    <property type="entry name" value="RecA-like_protease"/>
    <property type="match status" value="1"/>
</dbReference>
<feature type="domain" description="AAA+ ATPase" evidence="1">
    <location>
        <begin position="46"/>
        <end position="190"/>
    </location>
</feature>
<dbReference type="InterPro" id="IPR027417">
    <property type="entry name" value="P-loop_NTPase"/>
</dbReference>
<dbReference type="FunFam" id="3.40.50.300:FF:001921">
    <property type="entry name" value="AAA ATPase domain-containing protein"/>
    <property type="match status" value="1"/>
</dbReference>
<dbReference type="PANTHER" id="PTHR23077:SF195">
    <property type="entry name" value="AAA ATPASE DOMAIN-CONTAINING PROTEIN"/>
    <property type="match status" value="1"/>
</dbReference>
<dbReference type="OrthoDB" id="27435at2759"/>
<dbReference type="GO" id="GO:0005829">
    <property type="term" value="C:cytosol"/>
    <property type="evidence" value="ECO:0007669"/>
    <property type="project" value="TreeGrafter"/>
</dbReference>
<dbReference type="InterPro" id="IPR003593">
    <property type="entry name" value="AAA+_ATPase"/>
</dbReference>
<dbReference type="Gene3D" id="3.40.50.300">
    <property type="entry name" value="P-loop containing nucleotide triphosphate hydrolases"/>
    <property type="match status" value="2"/>
</dbReference>
<reference evidence="2" key="1">
    <citation type="submission" date="2020-01" db="EMBL/GenBank/DDBJ databases">
        <title>Development of genomics and gene disruption for Polysphondylium violaceum indicates a role for the polyketide synthase stlB in stalk morphogenesis.</title>
        <authorList>
            <person name="Narita B."/>
            <person name="Kawabe Y."/>
            <person name="Kin K."/>
            <person name="Saito T."/>
            <person name="Gibbs R."/>
            <person name="Kuspa A."/>
            <person name="Muzny D."/>
            <person name="Queller D."/>
            <person name="Richards S."/>
            <person name="Strassman J."/>
            <person name="Sucgang R."/>
            <person name="Worley K."/>
            <person name="Schaap P."/>
        </authorList>
    </citation>
    <scope>NUCLEOTIDE SEQUENCE</scope>
    <source>
        <strain evidence="2">QSvi11</strain>
    </source>
</reference>
<dbReference type="Proteomes" id="UP000695562">
    <property type="component" value="Unassembled WGS sequence"/>
</dbReference>
<sequence>MFGDQDNDAIKQLVKSDIGGLSSIIDHVLDLIFGFYKNSDNSNFGLSRHVLIQGRSGIGKTALVSSIVKHLNIDHKIINSTYVFQQDEGDTEKLLNDLFSIGQENRDPFVLVFEEIDTIALNRSDNQIGYIEKRVSSYLMNLLEQNNNLKTTQLKRPIFIIGITSRIETMDHSFFSFGKFDSVIQIPIPSPIDRQDILYLYFQKFPSFKRNIQHYQDLAKYIGQCTHGYVGSDLNHLCKEAILLKLKNKPLKATEKCNDDGDDDNTIIEQHWFDKAFGNVRPSILNQYKMNVDMIRFEDIGGMDEIIEKIKSSILTPIMNKELIERLGIQPPSGILLYGPSGNGKSLIARAIASSSPNINFISIQSTDIIDPVVGASEKNLSRLFKVLRESSPCILFIDQVEVLAKVRGFDSSTEQTSDRLLSCLLTEIDGISHKGSGSKSIILAATTRIDMLDPSILRPGRFDYHIHIPNPSLDSRIDILKKLTAKMPTNLTEQDYRDLCVQTDGFSGADLNNLCKETALSALRSDINIQTLDKSNFLNTLCSIKRTPQS</sequence>
<evidence type="ECO:0000259" key="1">
    <source>
        <dbReference type="SMART" id="SM00382"/>
    </source>
</evidence>
<dbReference type="GO" id="GO:0031593">
    <property type="term" value="F:polyubiquitin modification-dependent protein binding"/>
    <property type="evidence" value="ECO:0007669"/>
    <property type="project" value="TreeGrafter"/>
</dbReference>
<evidence type="ECO:0000313" key="3">
    <source>
        <dbReference type="Proteomes" id="UP000695562"/>
    </source>
</evidence>
<dbReference type="SMART" id="SM00382">
    <property type="entry name" value="AAA"/>
    <property type="match status" value="2"/>
</dbReference>
<dbReference type="GO" id="GO:0051228">
    <property type="term" value="P:mitotic spindle disassembly"/>
    <property type="evidence" value="ECO:0007669"/>
    <property type="project" value="TreeGrafter"/>
</dbReference>
<dbReference type="GO" id="GO:0097352">
    <property type="term" value="P:autophagosome maturation"/>
    <property type="evidence" value="ECO:0007669"/>
    <property type="project" value="TreeGrafter"/>
</dbReference>
<dbReference type="GO" id="GO:0030970">
    <property type="term" value="P:retrograde protein transport, ER to cytosol"/>
    <property type="evidence" value="ECO:0007669"/>
    <property type="project" value="TreeGrafter"/>
</dbReference>
<gene>
    <name evidence="2" type="ORF">CYY_002637</name>
</gene>
<name>A0A8J4PXU5_9MYCE</name>
<comment type="caution">
    <text evidence="2">The sequence shown here is derived from an EMBL/GenBank/DDBJ whole genome shotgun (WGS) entry which is preliminary data.</text>
</comment>
<dbReference type="GO" id="GO:0034098">
    <property type="term" value="C:VCP-NPL4-UFD1 AAA ATPase complex"/>
    <property type="evidence" value="ECO:0007669"/>
    <property type="project" value="TreeGrafter"/>
</dbReference>
<dbReference type="Pfam" id="PF00004">
    <property type="entry name" value="AAA"/>
    <property type="match status" value="2"/>
</dbReference>
<dbReference type="InterPro" id="IPR050168">
    <property type="entry name" value="AAA_ATPase_domain"/>
</dbReference>
<dbReference type="InterPro" id="IPR041569">
    <property type="entry name" value="AAA_lid_3"/>
</dbReference>
<dbReference type="Pfam" id="PF17862">
    <property type="entry name" value="AAA_lid_3"/>
    <property type="match status" value="1"/>
</dbReference>
<dbReference type="GO" id="GO:0005634">
    <property type="term" value="C:nucleus"/>
    <property type="evidence" value="ECO:0007669"/>
    <property type="project" value="TreeGrafter"/>
</dbReference>
<dbReference type="GO" id="GO:0005524">
    <property type="term" value="F:ATP binding"/>
    <property type="evidence" value="ECO:0007669"/>
    <property type="project" value="InterPro"/>
</dbReference>
<accession>A0A8J4PXU5</accession>
<keyword evidence="3" id="KW-1185">Reference proteome</keyword>
<dbReference type="Gene3D" id="1.10.8.60">
    <property type="match status" value="2"/>
</dbReference>
<dbReference type="GO" id="GO:0016887">
    <property type="term" value="F:ATP hydrolysis activity"/>
    <property type="evidence" value="ECO:0007669"/>
    <property type="project" value="InterPro"/>
</dbReference>
<evidence type="ECO:0000313" key="2">
    <source>
        <dbReference type="EMBL" id="KAF2076073.1"/>
    </source>
</evidence>
<organism evidence="2 3">
    <name type="scientific">Polysphondylium violaceum</name>
    <dbReference type="NCBI Taxonomy" id="133409"/>
    <lineage>
        <taxon>Eukaryota</taxon>
        <taxon>Amoebozoa</taxon>
        <taxon>Evosea</taxon>
        <taxon>Eumycetozoa</taxon>
        <taxon>Dictyostelia</taxon>
        <taxon>Dictyosteliales</taxon>
        <taxon>Dictyosteliaceae</taxon>
        <taxon>Polysphondylium</taxon>
    </lineage>
</organism>
<dbReference type="EMBL" id="AJWJ01000074">
    <property type="protein sequence ID" value="KAF2076073.1"/>
    <property type="molecule type" value="Genomic_DNA"/>
</dbReference>
<dbReference type="SUPFAM" id="SSF52540">
    <property type="entry name" value="P-loop containing nucleoside triphosphate hydrolases"/>
    <property type="match status" value="2"/>
</dbReference>
<protein>
    <recommendedName>
        <fullName evidence="1">AAA+ ATPase domain-containing protein</fullName>
    </recommendedName>
</protein>
<dbReference type="InterPro" id="IPR003959">
    <property type="entry name" value="ATPase_AAA_core"/>
</dbReference>